<proteinExistence type="inferred from homology"/>
<dbReference type="GO" id="GO:0005789">
    <property type="term" value="C:endoplasmic reticulum membrane"/>
    <property type="evidence" value="ECO:0007669"/>
    <property type="project" value="UniProtKB-SubCell"/>
</dbReference>
<feature type="transmembrane region" description="Helical" evidence="14">
    <location>
        <begin position="106"/>
        <end position="124"/>
    </location>
</feature>
<dbReference type="OrthoDB" id="20028at2759"/>
<dbReference type="InterPro" id="IPR007873">
    <property type="entry name" value="Glycosyltransferase_ALG3"/>
</dbReference>
<evidence type="ECO:0000256" key="7">
    <source>
        <dbReference type="ARBA" id="ARBA00022692"/>
    </source>
</evidence>
<dbReference type="AlphaFoldDB" id="A0A4T0FFX3"/>
<dbReference type="EC" id="2.4.1.258" evidence="3 14"/>
<dbReference type="PANTHER" id="PTHR12646:SF0">
    <property type="entry name" value="DOL-P-MAN:MAN(5)GLCNAC(2)-PP-DOL ALPHA-1,3-MANNOSYLTRANSFERASE"/>
    <property type="match status" value="1"/>
</dbReference>
<keyword evidence="7 14" id="KW-0812">Transmembrane</keyword>
<keyword evidence="16" id="KW-1185">Reference proteome</keyword>
<keyword evidence="10 14" id="KW-0472">Membrane</keyword>
<comment type="subcellular location">
    <subcellularLocation>
        <location evidence="1 14">Endoplasmic reticulum membrane</location>
        <topology evidence="1 14">Multi-pass membrane protein</topology>
    </subcellularLocation>
</comment>
<keyword evidence="6 14" id="KW-0808">Transferase</keyword>
<feature type="transmembrane region" description="Helical" evidence="14">
    <location>
        <begin position="144"/>
        <end position="170"/>
    </location>
</feature>
<evidence type="ECO:0000256" key="5">
    <source>
        <dbReference type="ARBA" id="ARBA00022676"/>
    </source>
</evidence>
<evidence type="ECO:0000256" key="2">
    <source>
        <dbReference type="ARBA" id="ARBA00004922"/>
    </source>
</evidence>
<keyword evidence="9 14" id="KW-1133">Transmembrane helix</keyword>
<dbReference type="EMBL" id="SPNW01000072">
    <property type="protein sequence ID" value="TIA86909.1"/>
    <property type="molecule type" value="Genomic_DNA"/>
</dbReference>
<evidence type="ECO:0000256" key="6">
    <source>
        <dbReference type="ARBA" id="ARBA00022679"/>
    </source>
</evidence>
<evidence type="ECO:0000256" key="10">
    <source>
        <dbReference type="ARBA" id="ARBA00023136"/>
    </source>
</evidence>
<organism evidence="15 16">
    <name type="scientific">Wallemia hederae</name>
    <dbReference type="NCBI Taxonomy" id="1540922"/>
    <lineage>
        <taxon>Eukaryota</taxon>
        <taxon>Fungi</taxon>
        <taxon>Dikarya</taxon>
        <taxon>Basidiomycota</taxon>
        <taxon>Wallemiomycotina</taxon>
        <taxon>Wallemiomycetes</taxon>
        <taxon>Wallemiales</taxon>
        <taxon>Wallemiaceae</taxon>
        <taxon>Wallemia</taxon>
    </lineage>
</organism>
<dbReference type="Proteomes" id="UP000310189">
    <property type="component" value="Unassembled WGS sequence"/>
</dbReference>
<comment type="caution">
    <text evidence="15">The sequence shown here is derived from an EMBL/GenBank/DDBJ whole genome shotgun (WGS) entry which is preliminary data.</text>
</comment>
<dbReference type="PANTHER" id="PTHR12646">
    <property type="entry name" value="NOT56 - RELATED"/>
    <property type="match status" value="1"/>
</dbReference>
<evidence type="ECO:0000256" key="3">
    <source>
        <dbReference type="ARBA" id="ARBA00011964"/>
    </source>
</evidence>
<feature type="transmembrane region" description="Helical" evidence="14">
    <location>
        <begin position="177"/>
        <end position="203"/>
    </location>
</feature>
<evidence type="ECO:0000256" key="11">
    <source>
        <dbReference type="ARBA" id="ARBA00044743"/>
    </source>
</evidence>
<keyword evidence="5 14" id="KW-0328">Glycosyltransferase</keyword>
<accession>A0A4T0FFX3</accession>
<comment type="catalytic activity">
    <reaction evidence="12 14">
        <text>an alpha-D-Man-(1-&gt;2)-alpha-D-Man-(1-&gt;2)-alpha-D-Man-(1-&gt;3)-[alpha-D-Man-(1-&gt;6)]-beta-D-Man-(1-&gt;4)-beta-D-GlcNAc-(1-&gt;4)-alpha-D-GlcNAc-diphospho-di-trans,poly-cis-dolichol + a di-trans,poly-cis-dolichyl beta-D-mannosyl phosphate = an alpha-D-Man-(1-&gt;2)-alpha-D-Man-(1-&gt;2)-alpha-D-Man-(1-&gt;3)-[alpha-D-Man-(1-&gt;3)-alpha-D-Man-(1-&gt;6)]-beta-D-Man-(1-&gt;4)-beta-D-GlcNAc-(1-&gt;4)-alpha-D-GlcNAc-diphospho-di-trans,poly-cis-dolichol + a di-trans,poly-cis-dolichyl phosphate + H(+)</text>
        <dbReference type="Rhea" id="RHEA:29527"/>
        <dbReference type="Rhea" id="RHEA-COMP:19498"/>
        <dbReference type="Rhea" id="RHEA-COMP:19501"/>
        <dbReference type="Rhea" id="RHEA-COMP:19516"/>
        <dbReference type="Rhea" id="RHEA-COMP:19517"/>
        <dbReference type="ChEBI" id="CHEBI:15378"/>
        <dbReference type="ChEBI" id="CHEBI:57683"/>
        <dbReference type="ChEBI" id="CHEBI:58211"/>
        <dbReference type="ChEBI" id="CHEBI:132515"/>
        <dbReference type="ChEBI" id="CHEBI:132516"/>
        <dbReference type="EC" id="2.4.1.258"/>
    </reaction>
    <physiologicalReaction direction="left-to-right" evidence="12 14">
        <dbReference type="Rhea" id="RHEA:29528"/>
    </physiologicalReaction>
</comment>
<dbReference type="GO" id="GO:0052925">
    <property type="term" value="F:dol-P-Man:Man(5)GlcNAc(2)-PP-Dol alpha-1,3-mannosyltransferase activity"/>
    <property type="evidence" value="ECO:0007669"/>
    <property type="project" value="UniProtKB-EC"/>
</dbReference>
<evidence type="ECO:0000256" key="4">
    <source>
        <dbReference type="ARBA" id="ARBA00015561"/>
    </source>
</evidence>
<name>A0A4T0FFX3_9BASI</name>
<sequence length="413" mass="46612">MSSSDKIKAWLRDILFTSKGLPLACAGVLALDAVLTPLIIRYVPYTEIDWRAYMQQAKMFKEGSVTQYDQIQGDTGPLVYPALHLYIYTALYHLTNAGADIEYAQAIFAGIYLLTLAVVLAIYSKTQAVPPYVLPLLALSKRLHSIYVLRLFNDGIAMCILYVSLLGLLYRRHLLSAVAFSLAVGVKMNVLLFLPAYVVVYLLQCGLFESVKLGINMATIQVLLARPFIRTDGRAYLSRAFNLSRQFLYKWTVNWRFVREDLFLSKEFSIALLVLHIFLLASFAWFKWLPRNGVSSLDVVRHTLKHPSRRPLSQLLSAKGGDCTDCFHLQPHRHCLCKVAALPILFVVCISNSIPSIHVAFSSTCQNCLVHRCRVCMECVPIYESQQRSFAHFKRALIGRTSYGMSAHDNSNS</sequence>
<keyword evidence="8 14" id="KW-0256">Endoplasmic reticulum</keyword>
<evidence type="ECO:0000256" key="8">
    <source>
        <dbReference type="ARBA" id="ARBA00022824"/>
    </source>
</evidence>
<dbReference type="UniPathway" id="UPA00378"/>
<feature type="transmembrane region" description="Helical" evidence="14">
    <location>
        <begin position="268"/>
        <end position="286"/>
    </location>
</feature>
<evidence type="ECO:0000256" key="14">
    <source>
        <dbReference type="RuleBase" id="RU364047"/>
    </source>
</evidence>
<evidence type="ECO:0000313" key="15">
    <source>
        <dbReference type="EMBL" id="TIA86909.1"/>
    </source>
</evidence>
<comment type="pathway">
    <text evidence="2 14">Protein modification; protein glycosylation.</text>
</comment>
<evidence type="ECO:0000256" key="9">
    <source>
        <dbReference type="ARBA" id="ARBA00022989"/>
    </source>
</evidence>
<gene>
    <name evidence="15" type="ORF">E3P99_03527</name>
</gene>
<evidence type="ECO:0000256" key="1">
    <source>
        <dbReference type="ARBA" id="ARBA00004477"/>
    </source>
</evidence>
<evidence type="ECO:0000313" key="16">
    <source>
        <dbReference type="Proteomes" id="UP000310189"/>
    </source>
</evidence>
<evidence type="ECO:0000256" key="13">
    <source>
        <dbReference type="ARBA" id="ARBA00093457"/>
    </source>
</evidence>
<evidence type="ECO:0000256" key="12">
    <source>
        <dbReference type="ARBA" id="ARBA00049506"/>
    </source>
</evidence>
<comment type="function">
    <text evidence="11 14">Dol-P-Man:Man(5)GlcNAc(2)-PP-Dol alpha-1,3-mannosyltransferase that operates in the biosynthetic pathway of dolichol-linked oligosaccharides, the glycan precursors employed in protein asparagine (N)-glycosylation. The assembly of dolichol-linked oligosaccharides begins on the cytosolic side of the endoplasmic reticulum membrane and finishes in its lumen. The sequential addition of sugars to dolichol pyrophosphate produces dolichol-linked oligosaccharides containing fourteen sugars, including two GlcNAcs, nine mannoses and three glucoses. Once assembled, the oligosaccharide is transferred from the lipid to nascent proteins by oligosaccharyltransferases. In the lumen of the endoplasmic reticulum, adds the first dolichyl beta-D-mannosyl phosphate derived mannose in an alpha-1,3 linkage to Man(5)GlcNAc(2)-PP-dolichol to produce Man(6)GlcNAc(2)-PP-dolichol.</text>
</comment>
<dbReference type="Pfam" id="PF05208">
    <property type="entry name" value="ALG3"/>
    <property type="match status" value="1"/>
</dbReference>
<comment type="similarity">
    <text evidence="13">Belongs to the glycosyltransferase ALG3 family.</text>
</comment>
<protein>
    <recommendedName>
        <fullName evidence="4 14">Dol-P-Man:Man(5)GlcNAc(2)-PP-Dol alpha-1,3-mannosyltransferase</fullName>
        <ecNumber evidence="3 14">2.4.1.258</ecNumber>
    </recommendedName>
    <alternativeName>
        <fullName evidence="14">Dol-P-Man-dependent alpha(1-3)-mannosyltransferase</fullName>
    </alternativeName>
</protein>
<feature type="transmembrane region" description="Helical" evidence="14">
    <location>
        <begin position="21"/>
        <end position="40"/>
    </location>
</feature>
<reference evidence="15 16" key="1">
    <citation type="submission" date="2019-03" db="EMBL/GenBank/DDBJ databases">
        <title>Sequencing 23 genomes of Wallemia ichthyophaga.</title>
        <authorList>
            <person name="Gostincar C."/>
        </authorList>
    </citation>
    <scope>NUCLEOTIDE SEQUENCE [LARGE SCALE GENOMIC DNA]</scope>
    <source>
        <strain evidence="15 16">EXF-5753</strain>
    </source>
</reference>